<evidence type="ECO:0000256" key="1">
    <source>
        <dbReference type="SAM" id="MobiDB-lite"/>
    </source>
</evidence>
<name>A0A9J6FN66_HAELO</name>
<protein>
    <submittedName>
        <fullName evidence="2">Uncharacterized protein</fullName>
    </submittedName>
</protein>
<evidence type="ECO:0000313" key="3">
    <source>
        <dbReference type="Proteomes" id="UP000821853"/>
    </source>
</evidence>
<evidence type="ECO:0000313" key="2">
    <source>
        <dbReference type="EMBL" id="KAH9364610.1"/>
    </source>
</evidence>
<reference evidence="2 3" key="1">
    <citation type="journal article" date="2020" name="Cell">
        <title>Large-Scale Comparative Analyses of Tick Genomes Elucidate Their Genetic Diversity and Vector Capacities.</title>
        <authorList>
            <consortium name="Tick Genome and Microbiome Consortium (TIGMIC)"/>
            <person name="Jia N."/>
            <person name="Wang J."/>
            <person name="Shi W."/>
            <person name="Du L."/>
            <person name="Sun Y."/>
            <person name="Zhan W."/>
            <person name="Jiang J.F."/>
            <person name="Wang Q."/>
            <person name="Zhang B."/>
            <person name="Ji P."/>
            <person name="Bell-Sakyi L."/>
            <person name="Cui X.M."/>
            <person name="Yuan T.T."/>
            <person name="Jiang B.G."/>
            <person name="Yang W.F."/>
            <person name="Lam T.T."/>
            <person name="Chang Q.C."/>
            <person name="Ding S.J."/>
            <person name="Wang X.J."/>
            <person name="Zhu J.G."/>
            <person name="Ruan X.D."/>
            <person name="Zhao L."/>
            <person name="Wei J.T."/>
            <person name="Ye R.Z."/>
            <person name="Que T.C."/>
            <person name="Du C.H."/>
            <person name="Zhou Y.H."/>
            <person name="Cheng J.X."/>
            <person name="Dai P.F."/>
            <person name="Guo W.B."/>
            <person name="Han X.H."/>
            <person name="Huang E.J."/>
            <person name="Li L.F."/>
            <person name="Wei W."/>
            <person name="Gao Y.C."/>
            <person name="Liu J.Z."/>
            <person name="Shao H.Z."/>
            <person name="Wang X."/>
            <person name="Wang C.C."/>
            <person name="Yang T.C."/>
            <person name="Huo Q.B."/>
            <person name="Li W."/>
            <person name="Chen H.Y."/>
            <person name="Chen S.E."/>
            <person name="Zhou L.G."/>
            <person name="Ni X.B."/>
            <person name="Tian J.H."/>
            <person name="Sheng Y."/>
            <person name="Liu T."/>
            <person name="Pan Y.S."/>
            <person name="Xia L.Y."/>
            <person name="Li J."/>
            <person name="Zhao F."/>
            <person name="Cao W.C."/>
        </authorList>
    </citation>
    <scope>NUCLEOTIDE SEQUENCE [LARGE SCALE GENOMIC DNA]</scope>
    <source>
        <strain evidence="2">HaeL-2018</strain>
    </source>
</reference>
<dbReference type="EMBL" id="JABSTR010000002">
    <property type="protein sequence ID" value="KAH9364610.1"/>
    <property type="molecule type" value="Genomic_DNA"/>
</dbReference>
<organism evidence="2 3">
    <name type="scientific">Haemaphysalis longicornis</name>
    <name type="common">Bush tick</name>
    <dbReference type="NCBI Taxonomy" id="44386"/>
    <lineage>
        <taxon>Eukaryota</taxon>
        <taxon>Metazoa</taxon>
        <taxon>Ecdysozoa</taxon>
        <taxon>Arthropoda</taxon>
        <taxon>Chelicerata</taxon>
        <taxon>Arachnida</taxon>
        <taxon>Acari</taxon>
        <taxon>Parasitiformes</taxon>
        <taxon>Ixodida</taxon>
        <taxon>Ixodoidea</taxon>
        <taxon>Ixodidae</taxon>
        <taxon>Haemaphysalinae</taxon>
        <taxon>Haemaphysalis</taxon>
    </lineage>
</organism>
<dbReference type="VEuPathDB" id="VectorBase:HLOH_052712"/>
<keyword evidence="3" id="KW-1185">Reference proteome</keyword>
<sequence length="169" mass="18670">MPQGESPKAHQAESEGGQVVARGDADNLAGDIEPKMPVACGEMSGRLVSVLRDSGSTTVLVRRSLVRQQDLTGNMAVIIMADSTGRPEAILEVQTPYYSGKLKARCMEDPLYDIILGNIPGARRVEEPDPNWRSKLKHLDLLLGREKLHIGSFSWPQKHNLIENFNKKI</sequence>
<proteinExistence type="predicted"/>
<dbReference type="Proteomes" id="UP000821853">
    <property type="component" value="Chromosome 10"/>
</dbReference>
<accession>A0A9J6FN66</accession>
<dbReference type="AlphaFoldDB" id="A0A9J6FN66"/>
<gene>
    <name evidence="2" type="ORF">HPB48_012843</name>
</gene>
<dbReference type="OrthoDB" id="6373272at2759"/>
<feature type="region of interest" description="Disordered" evidence="1">
    <location>
        <begin position="1"/>
        <end position="20"/>
    </location>
</feature>
<comment type="caution">
    <text evidence="2">The sequence shown here is derived from an EMBL/GenBank/DDBJ whole genome shotgun (WGS) entry which is preliminary data.</text>
</comment>